<evidence type="ECO:0000256" key="1">
    <source>
        <dbReference type="SAM" id="MobiDB-lite"/>
    </source>
</evidence>
<accession>A0AAV5IA08</accession>
<dbReference type="InterPro" id="IPR013103">
    <property type="entry name" value="RVT_2"/>
</dbReference>
<feature type="compositionally biased region" description="Polar residues" evidence="1">
    <location>
        <begin position="468"/>
        <end position="480"/>
    </location>
</feature>
<keyword evidence="4" id="KW-1185">Reference proteome</keyword>
<dbReference type="PANTHER" id="PTHR11439">
    <property type="entry name" value="GAG-POL-RELATED RETROTRANSPOSON"/>
    <property type="match status" value="1"/>
</dbReference>
<sequence>MTFQRHWQPSPLMTIRSLNGIQTQGQANQQGDGEKQSCSIPCAAPTIEQGKLASSEESSLNDSREILDSRAQTVEINDHQPNEELESHLVDSIRSIDNHHQNDDLVQINDGHENGNLMQNLPTDSGVNANTTNEENHSPTSIEIVNTLSVQAANTRQHQMVTQSQKGDNSKFLELFISQLGQEFAIKDLGCLNFFLGIEVHYTSLGLILSQSKYALDILSKAQMEGCNSISTPMALKARSSHSSNDAFHDPTHYRSIVGALQYLTFTRPNLSFAINYVCQFMNSPTIGNYQTVKRILSYCTFLGSNCISWCAKKQPTVARSSAEAEYRSMASTTAEITWLAHLLHDIGMALNNAPILHCDNLSAIYMTINPVFHSHTKHVEIDYHFVREKVALGHLITQFVSSTSQLADIFTKPLTRDSFHRLRSKLGLVSLPLPNLRGSNKVSTCEDHFVEPAEGNKSNGIVEPTEGNKSNGNNALEENQQLKKL</sequence>
<organism evidence="3 4">
    <name type="scientific">Rubroshorea leprosula</name>
    <dbReference type="NCBI Taxonomy" id="152421"/>
    <lineage>
        <taxon>Eukaryota</taxon>
        <taxon>Viridiplantae</taxon>
        <taxon>Streptophyta</taxon>
        <taxon>Embryophyta</taxon>
        <taxon>Tracheophyta</taxon>
        <taxon>Spermatophyta</taxon>
        <taxon>Magnoliopsida</taxon>
        <taxon>eudicotyledons</taxon>
        <taxon>Gunneridae</taxon>
        <taxon>Pentapetalae</taxon>
        <taxon>rosids</taxon>
        <taxon>malvids</taxon>
        <taxon>Malvales</taxon>
        <taxon>Dipterocarpaceae</taxon>
        <taxon>Rubroshorea</taxon>
    </lineage>
</organism>
<dbReference type="EMBL" id="BPVZ01000010">
    <property type="protein sequence ID" value="GKU96386.1"/>
    <property type="molecule type" value="Genomic_DNA"/>
</dbReference>
<dbReference type="AlphaFoldDB" id="A0AAV5IA08"/>
<evidence type="ECO:0000313" key="4">
    <source>
        <dbReference type="Proteomes" id="UP001054252"/>
    </source>
</evidence>
<gene>
    <name evidence="3" type="ORF">SLEP1_g9627</name>
</gene>
<evidence type="ECO:0000313" key="3">
    <source>
        <dbReference type="EMBL" id="GKU96386.1"/>
    </source>
</evidence>
<dbReference type="CDD" id="cd09272">
    <property type="entry name" value="RNase_HI_RT_Ty1"/>
    <property type="match status" value="1"/>
</dbReference>
<dbReference type="Proteomes" id="UP001054252">
    <property type="component" value="Unassembled WGS sequence"/>
</dbReference>
<dbReference type="PANTHER" id="PTHR11439:SF524">
    <property type="entry name" value="RNA-DIRECTED DNA POLYMERASE, PROTEIN KINASE RLK-PELLE-DLSV FAMILY"/>
    <property type="match status" value="1"/>
</dbReference>
<dbReference type="InterPro" id="IPR043502">
    <property type="entry name" value="DNA/RNA_pol_sf"/>
</dbReference>
<dbReference type="Pfam" id="PF07727">
    <property type="entry name" value="RVT_2"/>
    <property type="match status" value="1"/>
</dbReference>
<comment type="caution">
    <text evidence="3">The sequence shown here is derived from an EMBL/GenBank/DDBJ whole genome shotgun (WGS) entry which is preliminary data.</text>
</comment>
<proteinExistence type="predicted"/>
<dbReference type="SUPFAM" id="SSF56672">
    <property type="entry name" value="DNA/RNA polymerases"/>
    <property type="match status" value="1"/>
</dbReference>
<protein>
    <recommendedName>
        <fullName evidence="2">Reverse transcriptase Ty1/copia-type domain-containing protein</fullName>
    </recommendedName>
</protein>
<feature type="domain" description="Reverse transcriptase Ty1/copia-type" evidence="2">
    <location>
        <begin position="167"/>
        <end position="234"/>
    </location>
</feature>
<name>A0AAV5IA08_9ROSI</name>
<reference evidence="3 4" key="1">
    <citation type="journal article" date="2021" name="Commun. Biol.">
        <title>The genome of Shorea leprosula (Dipterocarpaceae) highlights the ecological relevance of drought in aseasonal tropical rainforests.</title>
        <authorList>
            <person name="Ng K.K.S."/>
            <person name="Kobayashi M.J."/>
            <person name="Fawcett J.A."/>
            <person name="Hatakeyama M."/>
            <person name="Paape T."/>
            <person name="Ng C.H."/>
            <person name="Ang C.C."/>
            <person name="Tnah L.H."/>
            <person name="Lee C.T."/>
            <person name="Nishiyama T."/>
            <person name="Sese J."/>
            <person name="O'Brien M.J."/>
            <person name="Copetti D."/>
            <person name="Mohd Noor M.I."/>
            <person name="Ong R.C."/>
            <person name="Putra M."/>
            <person name="Sireger I.Z."/>
            <person name="Indrioko S."/>
            <person name="Kosugi Y."/>
            <person name="Izuno A."/>
            <person name="Isagi Y."/>
            <person name="Lee S.L."/>
            <person name="Shimizu K.K."/>
        </authorList>
    </citation>
    <scope>NUCLEOTIDE SEQUENCE [LARGE SCALE GENOMIC DNA]</scope>
    <source>
        <strain evidence="3">214</strain>
    </source>
</reference>
<evidence type="ECO:0000259" key="2">
    <source>
        <dbReference type="Pfam" id="PF07727"/>
    </source>
</evidence>
<feature type="region of interest" description="Disordered" evidence="1">
    <location>
        <begin position="452"/>
        <end position="486"/>
    </location>
</feature>